<dbReference type="SMART" id="SM00382">
    <property type="entry name" value="AAA"/>
    <property type="match status" value="1"/>
</dbReference>
<proteinExistence type="inferred from homology"/>
<dbReference type="Proteomes" id="UP000011529">
    <property type="component" value="Unassembled WGS sequence"/>
</dbReference>
<keyword evidence="3 6" id="KW-0067">ATP-binding</keyword>
<dbReference type="GO" id="GO:0022857">
    <property type="term" value="F:transmembrane transporter activity"/>
    <property type="evidence" value="ECO:0007669"/>
    <property type="project" value="TreeGrafter"/>
</dbReference>
<evidence type="ECO:0000256" key="4">
    <source>
        <dbReference type="ARBA" id="ARBA00038388"/>
    </source>
</evidence>
<keyword evidence="7" id="KW-1185">Reference proteome</keyword>
<gene>
    <name evidence="6" type="ORF">RE6C_03979</name>
</gene>
<dbReference type="PATRIC" id="fig|1263867.3.peg.4261"/>
<dbReference type="Pfam" id="PF00005">
    <property type="entry name" value="ABC_tran"/>
    <property type="match status" value="1"/>
</dbReference>
<comment type="similarity">
    <text evidence="4">Belongs to the ABC transporter superfamily. Macrolide exporter (TC 3.A.1.122) family.</text>
</comment>
<dbReference type="GO" id="GO:0005886">
    <property type="term" value="C:plasma membrane"/>
    <property type="evidence" value="ECO:0007669"/>
    <property type="project" value="TreeGrafter"/>
</dbReference>
<dbReference type="RefSeq" id="WP_008659109.1">
    <property type="nucleotide sequence ID" value="NZ_ANMO01000182.1"/>
</dbReference>
<feature type="domain" description="ABC transporter" evidence="5">
    <location>
        <begin position="4"/>
        <end position="235"/>
    </location>
</feature>
<dbReference type="AlphaFoldDB" id="M2B0G9"/>
<evidence type="ECO:0000256" key="1">
    <source>
        <dbReference type="ARBA" id="ARBA00022448"/>
    </source>
</evidence>
<dbReference type="SUPFAM" id="SSF52540">
    <property type="entry name" value="P-loop containing nucleoside triphosphate hydrolases"/>
    <property type="match status" value="1"/>
</dbReference>
<dbReference type="InterPro" id="IPR017911">
    <property type="entry name" value="MacB-like_ATP-bd"/>
</dbReference>
<dbReference type="PANTHER" id="PTHR24220:SF452">
    <property type="entry name" value="ABC TRANSPORTER ATP-BINDING PROTEIN"/>
    <property type="match status" value="1"/>
</dbReference>
<dbReference type="InterPro" id="IPR003439">
    <property type="entry name" value="ABC_transporter-like_ATP-bd"/>
</dbReference>
<evidence type="ECO:0000313" key="6">
    <source>
        <dbReference type="EMBL" id="EMB15278.1"/>
    </source>
</evidence>
<dbReference type="PROSITE" id="PS50893">
    <property type="entry name" value="ABC_TRANSPORTER_2"/>
    <property type="match status" value="1"/>
</dbReference>
<sequence>MALVELRGVCKSFRKGDETITPLDEVDLDIEAGDFVSLMGPSGTGKSTLLNLVSGIDRPDAGTIRVAGTEVTKLSRGKLADWRAANLGYIFQTHNLIPVLTAYENVELPTLLLKMTSSQRRQRVELALEAVGLSDRADHYPRQLSGGQEQRVGIARAIVAHPKVVVADEPTGSLDTETSEQVQVLLQRLNKELDITLLMVTHDTDAAKIASRQLVLDRGMFREVGLDETSTVSNA</sequence>
<evidence type="ECO:0000313" key="7">
    <source>
        <dbReference type="Proteomes" id="UP000011529"/>
    </source>
</evidence>
<name>M2B0G9_9BACT</name>
<protein>
    <submittedName>
        <fullName evidence="6">ABC transporter, ATP-binding protein</fullName>
    </submittedName>
</protein>
<dbReference type="GO" id="GO:0016887">
    <property type="term" value="F:ATP hydrolysis activity"/>
    <property type="evidence" value="ECO:0007669"/>
    <property type="project" value="InterPro"/>
</dbReference>
<dbReference type="Gene3D" id="3.40.50.300">
    <property type="entry name" value="P-loop containing nucleotide triphosphate hydrolases"/>
    <property type="match status" value="1"/>
</dbReference>
<dbReference type="EMBL" id="ANMO01000182">
    <property type="protein sequence ID" value="EMB15278.1"/>
    <property type="molecule type" value="Genomic_DNA"/>
</dbReference>
<reference evidence="6" key="2">
    <citation type="journal article" date="2013" name="Mar. Genomics">
        <title>Expression of sulfatases in Rhodopirellula baltica and the diversity of sulfatases in the genus Rhodopirellula.</title>
        <authorList>
            <person name="Wegner C.E."/>
            <person name="Richter-Heitmann T."/>
            <person name="Klindworth A."/>
            <person name="Klockow C."/>
            <person name="Richter M."/>
            <person name="Achstetter T."/>
            <person name="Glockner F.O."/>
            <person name="Harder J."/>
        </authorList>
    </citation>
    <scope>NUCLEOTIDE SEQUENCE [LARGE SCALE GENOMIC DNA]</scope>
    <source>
        <strain evidence="6">6C</strain>
    </source>
</reference>
<dbReference type="InterPro" id="IPR015854">
    <property type="entry name" value="ABC_transpr_LolD-like"/>
</dbReference>
<accession>M2B0G9</accession>
<dbReference type="CDD" id="cd03255">
    <property type="entry name" value="ABC_MJ0796_LolCDE_FtsE"/>
    <property type="match status" value="1"/>
</dbReference>
<dbReference type="FunFam" id="3.40.50.300:FF:000032">
    <property type="entry name" value="Export ABC transporter ATP-binding protein"/>
    <property type="match status" value="1"/>
</dbReference>
<organism evidence="6 7">
    <name type="scientific">Rhodopirellula europaea 6C</name>
    <dbReference type="NCBI Taxonomy" id="1263867"/>
    <lineage>
        <taxon>Bacteria</taxon>
        <taxon>Pseudomonadati</taxon>
        <taxon>Planctomycetota</taxon>
        <taxon>Planctomycetia</taxon>
        <taxon>Pirellulales</taxon>
        <taxon>Pirellulaceae</taxon>
        <taxon>Rhodopirellula</taxon>
    </lineage>
</organism>
<evidence type="ECO:0000259" key="5">
    <source>
        <dbReference type="PROSITE" id="PS50893"/>
    </source>
</evidence>
<dbReference type="PANTHER" id="PTHR24220">
    <property type="entry name" value="IMPORT ATP-BINDING PROTEIN"/>
    <property type="match status" value="1"/>
</dbReference>
<evidence type="ECO:0000256" key="2">
    <source>
        <dbReference type="ARBA" id="ARBA00022741"/>
    </source>
</evidence>
<dbReference type="InterPro" id="IPR003593">
    <property type="entry name" value="AAA+_ATPase"/>
</dbReference>
<dbReference type="InterPro" id="IPR027417">
    <property type="entry name" value="P-loop_NTPase"/>
</dbReference>
<keyword evidence="2" id="KW-0547">Nucleotide-binding</keyword>
<evidence type="ECO:0000256" key="3">
    <source>
        <dbReference type="ARBA" id="ARBA00022840"/>
    </source>
</evidence>
<dbReference type="GO" id="GO:0098796">
    <property type="term" value="C:membrane protein complex"/>
    <property type="evidence" value="ECO:0007669"/>
    <property type="project" value="UniProtKB-ARBA"/>
</dbReference>
<comment type="caution">
    <text evidence="6">The sequence shown here is derived from an EMBL/GenBank/DDBJ whole genome shotgun (WGS) entry which is preliminary data.</text>
</comment>
<reference evidence="6" key="1">
    <citation type="submission" date="2012-11" db="EMBL/GenBank/DDBJ databases">
        <title>Permanent draft genomes of Rhodopirellula europaea strain SH398 and 6C.</title>
        <authorList>
            <person name="Richter M."/>
            <person name="Richter-Heitmann T."/>
            <person name="Frank C."/>
            <person name="Harder J."/>
            <person name="Glockner F.O."/>
        </authorList>
    </citation>
    <scope>NUCLEOTIDE SEQUENCE</scope>
    <source>
        <strain evidence="6">6C</strain>
    </source>
</reference>
<dbReference type="GO" id="GO:0005524">
    <property type="term" value="F:ATP binding"/>
    <property type="evidence" value="ECO:0007669"/>
    <property type="project" value="UniProtKB-KW"/>
</dbReference>
<keyword evidence="1" id="KW-0813">Transport</keyword>